<evidence type="ECO:0000256" key="3">
    <source>
        <dbReference type="ARBA" id="ARBA00023125"/>
    </source>
</evidence>
<comment type="similarity">
    <text evidence="1">Belongs to the LysR transcriptional regulatory family.</text>
</comment>
<dbReference type="SUPFAM" id="SSF46785">
    <property type="entry name" value="Winged helix' DNA-binding domain"/>
    <property type="match status" value="1"/>
</dbReference>
<dbReference type="Gene3D" id="1.10.10.10">
    <property type="entry name" value="Winged helix-like DNA-binding domain superfamily/Winged helix DNA-binding domain"/>
    <property type="match status" value="1"/>
</dbReference>
<keyword evidence="3 6" id="KW-0238">DNA-binding</keyword>
<keyword evidence="4" id="KW-0804">Transcription</keyword>
<dbReference type="PROSITE" id="PS50931">
    <property type="entry name" value="HTH_LYSR"/>
    <property type="match status" value="1"/>
</dbReference>
<dbReference type="Pfam" id="PF00126">
    <property type="entry name" value="HTH_1"/>
    <property type="match status" value="1"/>
</dbReference>
<dbReference type="InterPro" id="IPR050950">
    <property type="entry name" value="HTH-type_LysR_regulators"/>
</dbReference>
<dbReference type="AlphaFoldDB" id="A0A7W5GB57"/>
<dbReference type="GO" id="GO:0003677">
    <property type="term" value="F:DNA binding"/>
    <property type="evidence" value="ECO:0007669"/>
    <property type="project" value="UniProtKB-KW"/>
</dbReference>
<evidence type="ECO:0000259" key="5">
    <source>
        <dbReference type="PROSITE" id="PS50931"/>
    </source>
</evidence>
<name>A0A7W5GB57_9BACL</name>
<organism evidence="6 7">
    <name type="scientific">Paenibacillus endophyticus</name>
    <dbReference type="NCBI Taxonomy" id="1294268"/>
    <lineage>
        <taxon>Bacteria</taxon>
        <taxon>Bacillati</taxon>
        <taxon>Bacillota</taxon>
        <taxon>Bacilli</taxon>
        <taxon>Bacillales</taxon>
        <taxon>Paenibacillaceae</taxon>
        <taxon>Paenibacillus</taxon>
    </lineage>
</organism>
<sequence length="293" mass="32953">MEIRQLEYFKALCKELHFTRASERLGVTQPTLSHQIKALEDELGVQLFDRIGKKTMVTEAGAILLKHCEHIFQSMASAKGEMEELQTLKRGSLSIGALPGELNALVSAATVQFHAQFPDIQMKVWGTDEVVERVVHNELDVALTILPVIDERIVSVPLYEEELFLTLSHEHPLAALESVQLEDISQEPFILFPKTYKCREQTDNAYKAVGIVLNPIVETDAMETIFSLIQAKAGVSILSRTLISIHKSDAIQTVKIINPSIKRTIGLIYHKEKYIGFAARKFIELIRSRVSSF</sequence>
<dbReference type="GO" id="GO:0003700">
    <property type="term" value="F:DNA-binding transcription factor activity"/>
    <property type="evidence" value="ECO:0007669"/>
    <property type="project" value="InterPro"/>
</dbReference>
<dbReference type="RefSeq" id="WP_183563820.1">
    <property type="nucleotide sequence ID" value="NZ_CBCSLB010000015.1"/>
</dbReference>
<dbReference type="SUPFAM" id="SSF53850">
    <property type="entry name" value="Periplasmic binding protein-like II"/>
    <property type="match status" value="1"/>
</dbReference>
<evidence type="ECO:0000313" key="6">
    <source>
        <dbReference type="EMBL" id="MBB3153023.1"/>
    </source>
</evidence>
<evidence type="ECO:0000313" key="7">
    <source>
        <dbReference type="Proteomes" id="UP000518605"/>
    </source>
</evidence>
<evidence type="ECO:0000256" key="4">
    <source>
        <dbReference type="ARBA" id="ARBA00023163"/>
    </source>
</evidence>
<gene>
    <name evidence="6" type="ORF">FHS16_003082</name>
</gene>
<comment type="caution">
    <text evidence="6">The sequence shown here is derived from an EMBL/GenBank/DDBJ whole genome shotgun (WGS) entry which is preliminary data.</text>
</comment>
<keyword evidence="7" id="KW-1185">Reference proteome</keyword>
<dbReference type="EMBL" id="JACHXW010000008">
    <property type="protein sequence ID" value="MBB3153023.1"/>
    <property type="molecule type" value="Genomic_DNA"/>
</dbReference>
<dbReference type="InterPro" id="IPR000847">
    <property type="entry name" value="LysR_HTH_N"/>
</dbReference>
<accession>A0A7W5GB57</accession>
<dbReference type="InterPro" id="IPR036388">
    <property type="entry name" value="WH-like_DNA-bd_sf"/>
</dbReference>
<dbReference type="Proteomes" id="UP000518605">
    <property type="component" value="Unassembled WGS sequence"/>
</dbReference>
<dbReference type="InterPro" id="IPR036390">
    <property type="entry name" value="WH_DNA-bd_sf"/>
</dbReference>
<dbReference type="FunFam" id="1.10.10.10:FF:000001">
    <property type="entry name" value="LysR family transcriptional regulator"/>
    <property type="match status" value="1"/>
</dbReference>
<dbReference type="Pfam" id="PF03466">
    <property type="entry name" value="LysR_substrate"/>
    <property type="match status" value="1"/>
</dbReference>
<dbReference type="CDD" id="cd05466">
    <property type="entry name" value="PBP2_LTTR_substrate"/>
    <property type="match status" value="1"/>
</dbReference>
<dbReference type="InterPro" id="IPR005119">
    <property type="entry name" value="LysR_subst-bd"/>
</dbReference>
<feature type="domain" description="HTH lysR-type" evidence="5">
    <location>
        <begin position="1"/>
        <end position="58"/>
    </location>
</feature>
<protein>
    <submittedName>
        <fullName evidence="6">DNA-binding transcriptional LysR family regulator</fullName>
    </submittedName>
</protein>
<keyword evidence="2" id="KW-0805">Transcription regulation</keyword>
<evidence type="ECO:0000256" key="2">
    <source>
        <dbReference type="ARBA" id="ARBA00023015"/>
    </source>
</evidence>
<dbReference type="PANTHER" id="PTHR30419">
    <property type="entry name" value="HTH-TYPE TRANSCRIPTIONAL REGULATOR YBHD"/>
    <property type="match status" value="1"/>
</dbReference>
<reference evidence="6 7" key="1">
    <citation type="submission" date="2020-08" db="EMBL/GenBank/DDBJ databases">
        <title>Genomic Encyclopedia of Type Strains, Phase III (KMG-III): the genomes of soil and plant-associated and newly described type strains.</title>
        <authorList>
            <person name="Whitman W."/>
        </authorList>
    </citation>
    <scope>NUCLEOTIDE SEQUENCE [LARGE SCALE GENOMIC DNA]</scope>
    <source>
        <strain evidence="6 7">CECT 8234</strain>
    </source>
</reference>
<dbReference type="GO" id="GO:0005829">
    <property type="term" value="C:cytosol"/>
    <property type="evidence" value="ECO:0007669"/>
    <property type="project" value="TreeGrafter"/>
</dbReference>
<dbReference type="PRINTS" id="PR00039">
    <property type="entry name" value="HTHLYSR"/>
</dbReference>
<proteinExistence type="inferred from homology"/>
<evidence type="ECO:0000256" key="1">
    <source>
        <dbReference type="ARBA" id="ARBA00009437"/>
    </source>
</evidence>
<dbReference type="Gene3D" id="3.40.190.290">
    <property type="match status" value="1"/>
</dbReference>